<reference evidence="4 5" key="2">
    <citation type="submission" date="2018-07" db="EMBL/GenBank/DDBJ databases">
        <title>Pontibacter sp. 2b14 genomic sequence and assembly.</title>
        <authorList>
            <person name="Du Z.-J."/>
        </authorList>
    </citation>
    <scope>NUCLEOTIDE SEQUENCE [LARGE SCALE GENOMIC DNA]</scope>
    <source>
        <strain evidence="4 5">2b14</strain>
    </source>
</reference>
<dbReference type="AlphaFoldDB" id="A0A364RDX6"/>
<sequence>MRKATGSMKIQKHLFRIGYLTFFLFWICLSQSYAQKASSATKANVVQDSVEKDTENSQQAFEKLNQFVEQPVRNSADLEIDGLIVDETITKIGRDFYQIFSMQWEAPVTAKNFTILIKEKPARGNGAIITVSLNDTDLFEQNLQPRYDIIEELAIYATGVIYEALVNDQISRQLEAEGKNAREVF</sequence>
<evidence type="ECO:0000256" key="3">
    <source>
        <dbReference type="ARBA" id="ARBA00022729"/>
    </source>
</evidence>
<organism evidence="4 5">
    <name type="scientific">Pontibacter arcticus</name>
    <dbReference type="NCBI Taxonomy" id="2080288"/>
    <lineage>
        <taxon>Bacteria</taxon>
        <taxon>Pseudomonadati</taxon>
        <taxon>Bacteroidota</taxon>
        <taxon>Cytophagia</taxon>
        <taxon>Cytophagales</taxon>
        <taxon>Hymenobacteraceae</taxon>
        <taxon>Pontibacter</taxon>
    </lineage>
</organism>
<name>A0A364RDX6_9BACT</name>
<keyword evidence="5" id="KW-1185">Reference proteome</keyword>
<dbReference type="InterPro" id="IPR018900">
    <property type="entry name" value="Curli_CsgE"/>
</dbReference>
<evidence type="ECO:0000313" key="5">
    <source>
        <dbReference type="Proteomes" id="UP000251692"/>
    </source>
</evidence>
<comment type="function">
    <text evidence="1">May be involved in the biogenesis of curli organelles.</text>
</comment>
<comment type="caution">
    <text evidence="4">The sequence shown here is derived from an EMBL/GenBank/DDBJ whole genome shotgun (WGS) entry which is preliminary data.</text>
</comment>
<proteinExistence type="predicted"/>
<accession>A0A364RDX6</accession>
<evidence type="ECO:0000313" key="4">
    <source>
        <dbReference type="EMBL" id="RAU82493.1"/>
    </source>
</evidence>
<evidence type="ECO:0000256" key="1">
    <source>
        <dbReference type="ARBA" id="ARBA00003989"/>
    </source>
</evidence>
<dbReference type="Pfam" id="PF10627">
    <property type="entry name" value="CsgE"/>
    <property type="match status" value="1"/>
</dbReference>
<dbReference type="Proteomes" id="UP000251692">
    <property type="component" value="Unassembled WGS sequence"/>
</dbReference>
<evidence type="ECO:0000256" key="2">
    <source>
        <dbReference type="ARBA" id="ARBA00014024"/>
    </source>
</evidence>
<dbReference type="EMBL" id="QMDV01000003">
    <property type="protein sequence ID" value="RAU82493.1"/>
    <property type="molecule type" value="Genomic_DNA"/>
</dbReference>
<keyword evidence="3" id="KW-0732">Signal</keyword>
<reference evidence="4 5" key="1">
    <citation type="submission" date="2018-06" db="EMBL/GenBank/DDBJ databases">
        <authorList>
            <person name="Liu Z.-W."/>
        </authorList>
    </citation>
    <scope>NUCLEOTIDE SEQUENCE [LARGE SCALE GENOMIC DNA]</scope>
    <source>
        <strain evidence="4 5">2b14</strain>
    </source>
</reference>
<gene>
    <name evidence="4" type="ORF">DP923_11980</name>
</gene>
<protein>
    <recommendedName>
        <fullName evidence="2">Curli production assembly/transport component CsgE</fullName>
    </recommendedName>
</protein>
<dbReference type="OrthoDB" id="1524955at2"/>